<evidence type="ECO:0000256" key="2">
    <source>
        <dbReference type="ARBA" id="ARBA00022692"/>
    </source>
</evidence>
<evidence type="ECO:0000256" key="1">
    <source>
        <dbReference type="ARBA" id="ARBA00004127"/>
    </source>
</evidence>
<keyword evidence="8" id="KW-1185">Reference proteome</keyword>
<keyword evidence="3 5" id="KW-1133">Transmembrane helix</keyword>
<evidence type="ECO:0000256" key="3">
    <source>
        <dbReference type="ARBA" id="ARBA00022989"/>
    </source>
</evidence>
<keyword evidence="2 5" id="KW-0812">Transmembrane</keyword>
<keyword evidence="4 5" id="KW-0472">Membrane</keyword>
<feature type="transmembrane region" description="Helical" evidence="5">
    <location>
        <begin position="104"/>
        <end position="124"/>
    </location>
</feature>
<organism evidence="7 8">
    <name type="scientific">Parasphingorhabdus flavimaris</name>
    <dbReference type="NCBI Taxonomy" id="266812"/>
    <lineage>
        <taxon>Bacteria</taxon>
        <taxon>Pseudomonadati</taxon>
        <taxon>Pseudomonadota</taxon>
        <taxon>Alphaproteobacteria</taxon>
        <taxon>Sphingomonadales</taxon>
        <taxon>Sphingomonadaceae</taxon>
        <taxon>Parasphingorhabdus</taxon>
    </lineage>
</organism>
<accession>A0ABX2N069</accession>
<dbReference type="Proteomes" id="UP000652427">
    <property type="component" value="Unassembled WGS sequence"/>
</dbReference>
<gene>
    <name evidence="7" type="ORF">HUO14_03695</name>
</gene>
<dbReference type="InterPro" id="IPR010652">
    <property type="entry name" value="DUF1232"/>
</dbReference>
<dbReference type="Pfam" id="PF06803">
    <property type="entry name" value="DUF1232"/>
    <property type="match status" value="1"/>
</dbReference>
<evidence type="ECO:0000256" key="5">
    <source>
        <dbReference type="SAM" id="Phobius"/>
    </source>
</evidence>
<evidence type="ECO:0000313" key="8">
    <source>
        <dbReference type="Proteomes" id="UP000652427"/>
    </source>
</evidence>
<name>A0ABX2N069_9SPHN</name>
<protein>
    <submittedName>
        <fullName evidence="7">DUF1232 domain-containing protein</fullName>
    </submittedName>
</protein>
<sequence>MSELGTMERLKVWARNLKRDVIALWLAARDPRVPWYAKALSAAVAAYALSPIDLIPDFIPILGYLDDLLIVPFGIWAAVKLIPEPIMADLRAKALEHRKPTSKAGLAAVVFIWLAAIALTVWFFGLMERW</sequence>
<comment type="caution">
    <text evidence="7">The sequence shown here is derived from an EMBL/GenBank/DDBJ whole genome shotgun (WGS) entry which is preliminary data.</text>
</comment>
<feature type="domain" description="DUF1232" evidence="6">
    <location>
        <begin position="37"/>
        <end position="73"/>
    </location>
</feature>
<evidence type="ECO:0000259" key="6">
    <source>
        <dbReference type="Pfam" id="PF06803"/>
    </source>
</evidence>
<evidence type="ECO:0000313" key="7">
    <source>
        <dbReference type="EMBL" id="NVD27011.1"/>
    </source>
</evidence>
<evidence type="ECO:0000256" key="4">
    <source>
        <dbReference type="ARBA" id="ARBA00023136"/>
    </source>
</evidence>
<proteinExistence type="predicted"/>
<dbReference type="EMBL" id="JABWMH010000001">
    <property type="protein sequence ID" value="NVD27011.1"/>
    <property type="molecule type" value="Genomic_DNA"/>
</dbReference>
<reference evidence="7 8" key="1">
    <citation type="submission" date="2020-06" db="EMBL/GenBank/DDBJ databases">
        <authorList>
            <person name="Kim S.-J."/>
            <person name="Park S.-J."/>
        </authorList>
    </citation>
    <scope>NUCLEOTIDE SEQUENCE [LARGE SCALE GENOMIC DNA]</scope>
    <source>
        <strain evidence="7 8">SW-151</strain>
    </source>
</reference>
<comment type="subcellular location">
    <subcellularLocation>
        <location evidence="1">Endomembrane system</location>
        <topology evidence="1">Multi-pass membrane protein</topology>
    </subcellularLocation>
</comment>